<dbReference type="Pfam" id="PF25056">
    <property type="entry name" value="DUF7793"/>
    <property type="match status" value="1"/>
</dbReference>
<dbReference type="Proteomes" id="UP000772618">
    <property type="component" value="Unassembled WGS sequence"/>
</dbReference>
<evidence type="ECO:0000259" key="1">
    <source>
        <dbReference type="Pfam" id="PF25056"/>
    </source>
</evidence>
<comment type="caution">
    <text evidence="2">The sequence shown here is derived from an EMBL/GenBank/DDBJ whole genome shotgun (WGS) entry which is preliminary data.</text>
</comment>
<dbReference type="InterPro" id="IPR056695">
    <property type="entry name" value="DUF7793"/>
</dbReference>
<name>A0ABS5VRQ4_9BACT</name>
<accession>A0ABS5VRQ4</accession>
<dbReference type="RefSeq" id="WP_254153489.1">
    <property type="nucleotide sequence ID" value="NZ_JAHESD010000016.1"/>
</dbReference>
<organism evidence="2 3">
    <name type="scientific">Chryseosolibacter indicus</name>
    <dbReference type="NCBI Taxonomy" id="2782351"/>
    <lineage>
        <taxon>Bacteria</taxon>
        <taxon>Pseudomonadati</taxon>
        <taxon>Bacteroidota</taxon>
        <taxon>Cytophagia</taxon>
        <taxon>Cytophagales</taxon>
        <taxon>Chryseotaleaceae</taxon>
        <taxon>Chryseosolibacter</taxon>
    </lineage>
</organism>
<protein>
    <submittedName>
        <fullName evidence="2">STAS/SEC14 domain-containing protein</fullName>
    </submittedName>
</protein>
<gene>
    <name evidence="2" type="ORF">KK060_09580</name>
</gene>
<reference evidence="2 3" key="1">
    <citation type="submission" date="2021-05" db="EMBL/GenBank/DDBJ databases">
        <title>A Polyphasic approach of four new species of the genus Ohtaekwangia: Ohtaekwangia histidinii sp. nov., Ohtaekwangia cretensis sp. nov., Ohtaekwangia indiensis sp. nov., Ohtaekwangia reichenbachii sp. nov. from diverse environment.</title>
        <authorList>
            <person name="Octaviana S."/>
        </authorList>
    </citation>
    <scope>NUCLEOTIDE SEQUENCE [LARGE SCALE GENOMIC DNA]</scope>
    <source>
        <strain evidence="2 3">PWU20</strain>
    </source>
</reference>
<sequence>MNQNLIEKFIVENEYTKLWIEDGIMFGEYKEDVTIDLTAAQKVVSDRIKLCKNIAYPFLGTTQGLQNLSKEAREYFSTEEGTRFMKKLAIVTTSSIDKMVGNFFLKFNHPAVPTRLFTNQEDALKWLKEDL</sequence>
<dbReference type="EMBL" id="JAHESD010000016">
    <property type="protein sequence ID" value="MBT1703529.1"/>
    <property type="molecule type" value="Genomic_DNA"/>
</dbReference>
<dbReference type="Gene3D" id="3.40.1680.10">
    <property type="entry name" value="yp_829618.1 domain like"/>
    <property type="match status" value="1"/>
</dbReference>
<dbReference type="Gene3D" id="3.40.970.30">
    <property type="entry name" value="yp_829618.1 like domains"/>
    <property type="match status" value="1"/>
</dbReference>
<feature type="domain" description="DUF7793" evidence="1">
    <location>
        <begin position="18"/>
        <end position="129"/>
    </location>
</feature>
<evidence type="ECO:0000313" key="2">
    <source>
        <dbReference type="EMBL" id="MBT1703529.1"/>
    </source>
</evidence>
<keyword evidence="3" id="KW-1185">Reference proteome</keyword>
<proteinExistence type="predicted"/>
<evidence type="ECO:0000313" key="3">
    <source>
        <dbReference type="Proteomes" id="UP000772618"/>
    </source>
</evidence>